<evidence type="ECO:0000313" key="2">
    <source>
        <dbReference type="Proteomes" id="UP000287188"/>
    </source>
</evidence>
<protein>
    <recommendedName>
        <fullName evidence="3">Response regulatory domain-containing protein</fullName>
    </recommendedName>
</protein>
<keyword evidence="2" id="KW-1185">Reference proteome</keyword>
<sequence length="45" mass="5182">MEKPAIVIVDDTPEIVQQLKHDLEQKYSDRFRIIAAQSSQQALDI</sequence>
<dbReference type="Proteomes" id="UP000287188">
    <property type="component" value="Unassembled WGS sequence"/>
</dbReference>
<gene>
    <name evidence="1" type="ORF">KDK_58060</name>
</gene>
<dbReference type="AlphaFoldDB" id="A0A402ASD1"/>
<reference evidence="2" key="1">
    <citation type="submission" date="2018-12" db="EMBL/GenBank/DDBJ databases">
        <title>Tengunoibacter tsumagoiensis gen. nov., sp. nov., Dictyobacter kobayashii sp. nov., D. alpinus sp. nov., and D. joshuensis sp. nov. and description of Dictyobacteraceae fam. nov. within the order Ktedonobacterales isolated from Tengu-no-mugimeshi.</title>
        <authorList>
            <person name="Wang C.M."/>
            <person name="Zheng Y."/>
            <person name="Sakai Y."/>
            <person name="Toyoda A."/>
            <person name="Minakuchi Y."/>
            <person name="Abe K."/>
            <person name="Yokota A."/>
            <person name="Yabe S."/>
        </authorList>
    </citation>
    <scope>NUCLEOTIDE SEQUENCE [LARGE SCALE GENOMIC DNA]</scope>
    <source>
        <strain evidence="2">Uno11</strain>
    </source>
</reference>
<evidence type="ECO:0008006" key="3">
    <source>
        <dbReference type="Google" id="ProtNLM"/>
    </source>
</evidence>
<organism evidence="1 2">
    <name type="scientific">Dictyobacter kobayashii</name>
    <dbReference type="NCBI Taxonomy" id="2014872"/>
    <lineage>
        <taxon>Bacteria</taxon>
        <taxon>Bacillati</taxon>
        <taxon>Chloroflexota</taxon>
        <taxon>Ktedonobacteria</taxon>
        <taxon>Ktedonobacterales</taxon>
        <taxon>Dictyobacteraceae</taxon>
        <taxon>Dictyobacter</taxon>
    </lineage>
</organism>
<name>A0A402ASD1_9CHLR</name>
<evidence type="ECO:0000313" key="1">
    <source>
        <dbReference type="EMBL" id="GCE22006.1"/>
    </source>
</evidence>
<dbReference type="EMBL" id="BIFS01000002">
    <property type="protein sequence ID" value="GCE22006.1"/>
    <property type="molecule type" value="Genomic_DNA"/>
</dbReference>
<accession>A0A402ASD1</accession>
<comment type="caution">
    <text evidence="1">The sequence shown here is derived from an EMBL/GenBank/DDBJ whole genome shotgun (WGS) entry which is preliminary data.</text>
</comment>
<proteinExistence type="predicted"/>